<dbReference type="AlphaFoldDB" id="A0A813D3B8"/>
<keyword evidence="1" id="KW-0812">Transmembrane</keyword>
<evidence type="ECO:0000313" key="3">
    <source>
        <dbReference type="Proteomes" id="UP000654075"/>
    </source>
</evidence>
<name>A0A813D3B8_POLGL</name>
<feature type="transmembrane region" description="Helical" evidence="1">
    <location>
        <begin position="18"/>
        <end position="35"/>
    </location>
</feature>
<keyword evidence="1" id="KW-1133">Transmembrane helix</keyword>
<dbReference type="Proteomes" id="UP000654075">
    <property type="component" value="Unassembled WGS sequence"/>
</dbReference>
<keyword evidence="1" id="KW-0472">Membrane</keyword>
<proteinExistence type="predicted"/>
<reference evidence="2" key="1">
    <citation type="submission" date="2021-02" db="EMBL/GenBank/DDBJ databases">
        <authorList>
            <person name="Dougan E. K."/>
            <person name="Rhodes N."/>
            <person name="Thang M."/>
            <person name="Chan C."/>
        </authorList>
    </citation>
    <scope>NUCLEOTIDE SEQUENCE</scope>
</reference>
<sequence>MGFVEDFSAKLGLKDSKQLLLLAGGAALVGVVLFAKTSKATAAKSAAKDGVDLSSKEGVLQMLTEMSKSQVQSRKQLRELATEVKNNSLSLSQTCQRYKEMKVVDPLDKYGLSMVEFDRMLAQHEADAAVQQAIIILMGSPPGGMASTEAGQELTMKKIIEIHSFMLQDVEKLAAQADKGSRDPRTLTFAAQAVVTGNTEAAFSVTPEDIESALLANHGALDANPEFSAINVKLQKAMAKLMGMA</sequence>
<comment type="caution">
    <text evidence="2">The sequence shown here is derived from an EMBL/GenBank/DDBJ whole genome shotgun (WGS) entry which is preliminary data.</text>
</comment>
<keyword evidence="3" id="KW-1185">Reference proteome</keyword>
<dbReference type="EMBL" id="CAJNNV010000001">
    <property type="protein sequence ID" value="CAE8580969.1"/>
    <property type="molecule type" value="Genomic_DNA"/>
</dbReference>
<protein>
    <submittedName>
        <fullName evidence="2">Uncharacterized protein</fullName>
    </submittedName>
</protein>
<gene>
    <name evidence="2" type="ORF">PGLA1383_LOCUS6</name>
</gene>
<evidence type="ECO:0000313" key="2">
    <source>
        <dbReference type="EMBL" id="CAE8580969.1"/>
    </source>
</evidence>
<dbReference type="OrthoDB" id="415865at2759"/>
<evidence type="ECO:0000256" key="1">
    <source>
        <dbReference type="SAM" id="Phobius"/>
    </source>
</evidence>
<organism evidence="2 3">
    <name type="scientific">Polarella glacialis</name>
    <name type="common">Dinoflagellate</name>
    <dbReference type="NCBI Taxonomy" id="89957"/>
    <lineage>
        <taxon>Eukaryota</taxon>
        <taxon>Sar</taxon>
        <taxon>Alveolata</taxon>
        <taxon>Dinophyceae</taxon>
        <taxon>Suessiales</taxon>
        <taxon>Suessiaceae</taxon>
        <taxon>Polarella</taxon>
    </lineage>
</organism>
<accession>A0A813D3B8</accession>